<feature type="region of interest" description="Disordered" evidence="5">
    <location>
        <begin position="641"/>
        <end position="663"/>
    </location>
</feature>
<feature type="compositionally biased region" description="Pro residues" evidence="5">
    <location>
        <begin position="717"/>
        <end position="734"/>
    </location>
</feature>
<feature type="compositionally biased region" description="Basic and acidic residues" evidence="5">
    <location>
        <begin position="799"/>
        <end position="819"/>
    </location>
</feature>
<proteinExistence type="predicted"/>
<evidence type="ECO:0000256" key="1">
    <source>
        <dbReference type="ARBA" id="ARBA00022679"/>
    </source>
</evidence>
<keyword evidence="1" id="KW-0808">Transferase</keyword>
<reference evidence="7 8" key="1">
    <citation type="submission" date="2024-02" db="EMBL/GenBank/DDBJ databases">
        <title>A draft genome for the cacao thread blight pathogen Marasmius crinis-equi.</title>
        <authorList>
            <person name="Cohen S.P."/>
            <person name="Baruah I.K."/>
            <person name="Amoako-Attah I."/>
            <person name="Bukari Y."/>
            <person name="Meinhardt L.W."/>
            <person name="Bailey B.A."/>
        </authorList>
    </citation>
    <scope>NUCLEOTIDE SEQUENCE [LARGE SCALE GENOMIC DNA]</scope>
    <source>
        <strain evidence="7 8">GH-76</strain>
    </source>
</reference>
<feature type="region of interest" description="Disordered" evidence="5">
    <location>
        <begin position="698"/>
        <end position="886"/>
    </location>
</feature>
<accession>A0ABR3EV50</accession>
<sequence length="886" mass="97961">MNLARLYSPSKVRSANGLNDVLRMVEDMLGDEQKCRRLLEARDDEAQKCLDTLQLIKLADGPNIDDNLRSSILKMMLHLSKHSGLCPNFLFIRNVKKIGAFPVGGGRFGDVWKGKIGEQLVCLKVVKVYLTSDVAHLMKEYIREAIVWQQLKHPNLLPFIGMYYLDKAREQLCLVSPWMGRGDLLRYLNETPREHVDHQVLAYDVAAGVSYLHEKKIIHGDLKSVNILVTPEERACIGDFGLSRVADSHGLRLSTPSGQTRGTIRWLSPELLEPPCHSSTRSDIYAYACVCYEIFTGNTPFHELVEGAVIVALLLHKRHPTRPENIAELTDSMWEIMVSCWAHEDSLRPTAEDVLSRVGALRSLKSGEVVGSQPAADWESADHTHIRKNLKYHTVDTSTLVGLLQKEETRMAVPSSSPLSTSFPPASSSRRDSSAELLTKSLPLPTPYITVQLESGDDPESDDFDNVDFWHDDGWEASSGAHISSRASAEDEDKDYGRSPSRESEERRHSREPTARIIPPDEDTRKLFQECIIAKGNASFLSQSLVHMTPEDFFEELGGDRGEGEGAGNAIVKELRMNCIASEEFIAAQLPRAFASAERSRREAGEGEEETTEERLLGDLLATNEMVMASLGRYEDLERVASERKAGEGSQRDVGGEEERDEIERQIPQLGLDLSLSRPQPLFHDLSANLVPSRVSLGPVGGSRVPSPNLRTGTAPRTPPSSPPTPPLPVPPRKSSPGSRPSSTAVFGGENNYLAPPPVPHGPRILGLRSCSPGKGSIHSAGGEGRRTSVIASSDDDSDRVREEYRPSEKALEKSHAAENDDESVQETSHQPQQHVDDFARLRMNGSPMDDWFSVNYTDEDGSHSDGEKGPGYPGHHHAHPPVQYV</sequence>
<feature type="compositionally biased region" description="Basic and acidic residues" evidence="5">
    <location>
        <begin position="495"/>
        <end position="514"/>
    </location>
</feature>
<name>A0ABR3EV50_9AGAR</name>
<dbReference type="Pfam" id="PF07714">
    <property type="entry name" value="PK_Tyr_Ser-Thr"/>
    <property type="match status" value="1"/>
</dbReference>
<keyword evidence="8" id="KW-1185">Reference proteome</keyword>
<dbReference type="Proteomes" id="UP001465976">
    <property type="component" value="Unassembled WGS sequence"/>
</dbReference>
<organism evidence="7 8">
    <name type="scientific">Marasmius crinis-equi</name>
    <dbReference type="NCBI Taxonomy" id="585013"/>
    <lineage>
        <taxon>Eukaryota</taxon>
        <taxon>Fungi</taxon>
        <taxon>Dikarya</taxon>
        <taxon>Basidiomycota</taxon>
        <taxon>Agaricomycotina</taxon>
        <taxon>Agaricomycetes</taxon>
        <taxon>Agaricomycetidae</taxon>
        <taxon>Agaricales</taxon>
        <taxon>Marasmiineae</taxon>
        <taxon>Marasmiaceae</taxon>
        <taxon>Marasmius</taxon>
    </lineage>
</organism>
<keyword evidence="4" id="KW-0067">ATP-binding</keyword>
<dbReference type="SMART" id="SM00220">
    <property type="entry name" value="S_TKc"/>
    <property type="match status" value="1"/>
</dbReference>
<evidence type="ECO:0000313" key="7">
    <source>
        <dbReference type="EMBL" id="KAL0566778.1"/>
    </source>
</evidence>
<gene>
    <name evidence="7" type="ORF">V5O48_015224</name>
</gene>
<evidence type="ECO:0000256" key="4">
    <source>
        <dbReference type="ARBA" id="ARBA00022840"/>
    </source>
</evidence>
<feature type="compositionally biased region" description="Low complexity" evidence="5">
    <location>
        <begin position="414"/>
        <end position="428"/>
    </location>
</feature>
<feature type="region of interest" description="Disordered" evidence="5">
    <location>
        <begin position="409"/>
        <end position="518"/>
    </location>
</feature>
<dbReference type="PROSITE" id="PS50011">
    <property type="entry name" value="PROTEIN_KINASE_DOM"/>
    <property type="match status" value="1"/>
</dbReference>
<dbReference type="PANTHER" id="PTHR44329">
    <property type="entry name" value="SERINE/THREONINE-PROTEIN KINASE TNNI3K-RELATED"/>
    <property type="match status" value="1"/>
</dbReference>
<comment type="caution">
    <text evidence="7">The sequence shown here is derived from an EMBL/GenBank/DDBJ whole genome shotgun (WGS) entry which is preliminary data.</text>
</comment>
<dbReference type="InterPro" id="IPR008271">
    <property type="entry name" value="Ser/Thr_kinase_AS"/>
</dbReference>
<keyword evidence="3" id="KW-0418">Kinase</keyword>
<feature type="compositionally biased region" description="Acidic residues" evidence="5">
    <location>
        <begin position="455"/>
        <end position="466"/>
    </location>
</feature>
<evidence type="ECO:0000313" key="8">
    <source>
        <dbReference type="Proteomes" id="UP001465976"/>
    </source>
</evidence>
<dbReference type="InterPro" id="IPR000719">
    <property type="entry name" value="Prot_kinase_dom"/>
</dbReference>
<keyword evidence="2" id="KW-0547">Nucleotide-binding</keyword>
<dbReference type="PRINTS" id="PR00109">
    <property type="entry name" value="TYRKINASE"/>
</dbReference>
<dbReference type="InterPro" id="IPR001245">
    <property type="entry name" value="Ser-Thr/Tyr_kinase_cat_dom"/>
</dbReference>
<dbReference type="InterPro" id="IPR011009">
    <property type="entry name" value="Kinase-like_dom_sf"/>
</dbReference>
<evidence type="ECO:0000256" key="5">
    <source>
        <dbReference type="SAM" id="MobiDB-lite"/>
    </source>
</evidence>
<dbReference type="PANTHER" id="PTHR44329:SF288">
    <property type="entry name" value="MITOGEN-ACTIVATED PROTEIN KINASE KINASE KINASE 20"/>
    <property type="match status" value="1"/>
</dbReference>
<evidence type="ECO:0000256" key="3">
    <source>
        <dbReference type="ARBA" id="ARBA00022777"/>
    </source>
</evidence>
<dbReference type="InterPro" id="IPR051681">
    <property type="entry name" value="Ser/Thr_Kinases-Pseudokinases"/>
</dbReference>
<dbReference type="EMBL" id="JBAHYK010001776">
    <property type="protein sequence ID" value="KAL0566778.1"/>
    <property type="molecule type" value="Genomic_DNA"/>
</dbReference>
<evidence type="ECO:0000259" key="6">
    <source>
        <dbReference type="PROSITE" id="PS50011"/>
    </source>
</evidence>
<evidence type="ECO:0000256" key="2">
    <source>
        <dbReference type="ARBA" id="ARBA00022741"/>
    </source>
</evidence>
<dbReference type="SUPFAM" id="SSF56112">
    <property type="entry name" value="Protein kinase-like (PK-like)"/>
    <property type="match status" value="1"/>
</dbReference>
<feature type="domain" description="Protein kinase" evidence="6">
    <location>
        <begin position="97"/>
        <end position="361"/>
    </location>
</feature>
<dbReference type="PROSITE" id="PS00108">
    <property type="entry name" value="PROTEIN_KINASE_ST"/>
    <property type="match status" value="1"/>
</dbReference>
<dbReference type="Gene3D" id="1.10.510.10">
    <property type="entry name" value="Transferase(Phosphotransferase) domain 1"/>
    <property type="match status" value="1"/>
</dbReference>
<protein>
    <recommendedName>
        <fullName evidence="6">Protein kinase domain-containing protein</fullName>
    </recommendedName>
</protein>